<evidence type="ECO:0008006" key="5">
    <source>
        <dbReference type="Google" id="ProtNLM"/>
    </source>
</evidence>
<dbReference type="RefSeq" id="WP_301774491.1">
    <property type="nucleotide sequence ID" value="NZ_JAGGJB010000003.1"/>
</dbReference>
<evidence type="ECO:0000313" key="3">
    <source>
        <dbReference type="Proteomes" id="UP001169491"/>
    </source>
</evidence>
<dbReference type="Proteomes" id="UP001169491">
    <property type="component" value="Unassembled WGS sequence"/>
</dbReference>
<dbReference type="AlphaFoldDB" id="A0AAW7QXE4"/>
<dbReference type="EMBL" id="JAGGJB010000003">
    <property type="protein sequence ID" value="MDN7124543.1"/>
    <property type="molecule type" value="Genomic_DNA"/>
</dbReference>
<comment type="caution">
    <text evidence="1">The sequence shown here is derived from an EMBL/GenBank/DDBJ whole genome shotgun (WGS) entry which is preliminary data.</text>
</comment>
<name>A0AAW7QXE4_9GAMM</name>
<accession>A0AAW7QXE4</accession>
<keyword evidence="3" id="KW-1185">Reference proteome</keyword>
<dbReference type="Proteomes" id="UP001169492">
    <property type="component" value="Unassembled WGS sequence"/>
</dbReference>
<evidence type="ECO:0000313" key="2">
    <source>
        <dbReference type="EMBL" id="MDN7129166.1"/>
    </source>
</evidence>
<organism evidence="1 4">
    <name type="scientific">Pseudidiomarina terrestris</name>
    <dbReference type="NCBI Taxonomy" id="2820060"/>
    <lineage>
        <taxon>Bacteria</taxon>
        <taxon>Pseudomonadati</taxon>
        <taxon>Pseudomonadota</taxon>
        <taxon>Gammaproteobacteria</taxon>
        <taxon>Alteromonadales</taxon>
        <taxon>Idiomarinaceae</taxon>
        <taxon>Pseudidiomarina</taxon>
    </lineage>
</organism>
<dbReference type="EMBL" id="JAGGJC010000001">
    <property type="protein sequence ID" value="MDN7129166.1"/>
    <property type="molecule type" value="Genomic_DNA"/>
</dbReference>
<proteinExistence type="predicted"/>
<evidence type="ECO:0000313" key="1">
    <source>
        <dbReference type="EMBL" id="MDN7124543.1"/>
    </source>
</evidence>
<protein>
    <recommendedName>
        <fullName evidence="5">DNA-binding protein</fullName>
    </recommendedName>
</protein>
<gene>
    <name evidence="1" type="ORF">J6I90_06585</name>
    <name evidence="2" type="ORF">J6I92_04720</name>
</gene>
<reference evidence="3 4" key="1">
    <citation type="submission" date="2021-03" db="EMBL/GenBank/DDBJ databases">
        <title>Pseudidiomarina terrestris, a new bacterium isolated from saline soil.</title>
        <authorList>
            <person name="Galisteo C."/>
            <person name="De La Haba R."/>
            <person name="Sanchez-Porro C."/>
            <person name="Ventosa A."/>
        </authorList>
    </citation>
    <scope>NUCLEOTIDE SEQUENCE [LARGE SCALE GENOMIC DNA]</scope>
    <source>
        <strain evidence="1 4">1APP75-32.1</strain>
        <strain evidence="3">1APR75-15</strain>
        <strain evidence="2">1ASR75-15</strain>
    </source>
</reference>
<sequence>MKTYEFSLRFDVSECQLNRDQIDDRLFEAGCDDALVRHGRKGEVLLEFSREDNAALDALMNAKQQVLAALPGARILEAKPDYVGPTDIAKFYDVSRQRIQSILRDKTLGVHAMTCVGNTQIFRLVTVIDVLEEAGTLIENDALREAAFAASQLNRETDVNAYGAV</sequence>
<evidence type="ECO:0000313" key="4">
    <source>
        <dbReference type="Proteomes" id="UP001169492"/>
    </source>
</evidence>